<dbReference type="EMBL" id="MVIT01000060">
    <property type="protein sequence ID" value="OOV43228.1"/>
    <property type="molecule type" value="Genomic_DNA"/>
</dbReference>
<gene>
    <name evidence="1" type="ORF">B1J93_08225</name>
</gene>
<evidence type="ECO:0000313" key="2">
    <source>
        <dbReference type="Proteomes" id="UP000191008"/>
    </source>
</evidence>
<name>A0A1T1DQT3_9LEPT</name>
<protein>
    <submittedName>
        <fullName evidence="1">Uncharacterized protein</fullName>
    </submittedName>
</protein>
<comment type="caution">
    <text evidence="1">The sequence shown here is derived from an EMBL/GenBank/DDBJ whole genome shotgun (WGS) entry which is preliminary data.</text>
</comment>
<dbReference type="AlphaFoldDB" id="A0A1T1DQT3"/>
<reference evidence="1 2" key="1">
    <citation type="submission" date="2017-02" db="EMBL/GenBank/DDBJ databases">
        <title>Comparative genomic analysis of Brazilian Leptospira kirschneri strains of different serogroups.</title>
        <authorList>
            <person name="Moreno L.Z."/>
            <person name="Miraglia F."/>
            <person name="Kremer F.S."/>
            <person name="Eslabao M.R."/>
            <person name="Lilenbaum W."/>
            <person name="Dellagostin O.A."/>
            <person name="Moreno A.M."/>
        </authorList>
    </citation>
    <scope>NUCLEOTIDE SEQUENCE [LARGE SCALE GENOMIC DNA]</scope>
    <source>
        <strain evidence="1 2">M110/06</strain>
    </source>
</reference>
<accession>A0A1T1DQT3</accession>
<evidence type="ECO:0000313" key="1">
    <source>
        <dbReference type="EMBL" id="OOV43228.1"/>
    </source>
</evidence>
<proteinExistence type="predicted"/>
<dbReference type="Proteomes" id="UP000191008">
    <property type="component" value="Unassembled WGS sequence"/>
</dbReference>
<organism evidence="1 2">
    <name type="scientific">Leptospira kirschneri serovar Pomona</name>
    <dbReference type="NCBI Taxonomy" id="561005"/>
    <lineage>
        <taxon>Bacteria</taxon>
        <taxon>Pseudomonadati</taxon>
        <taxon>Spirochaetota</taxon>
        <taxon>Spirochaetia</taxon>
        <taxon>Leptospirales</taxon>
        <taxon>Leptospiraceae</taxon>
        <taxon>Leptospira</taxon>
    </lineage>
</organism>
<sequence>MRVPTFKESICKIQILAFSRKTNPRPYFEFMFLTKSSDNLTKSKSLGEGFNLFVELNIKLLLGSIKVVSENEWTILQKRGNFQNSITDLYKIEYR</sequence>